<keyword evidence="6" id="KW-0206">Cytoskeleton</keyword>
<dbReference type="OMA" id="RIEMQQR"/>
<dbReference type="SMR" id="B4IXA8"/>
<keyword evidence="7" id="KW-0966">Cell projection</keyword>
<feature type="region of interest" description="Disordered" evidence="9">
    <location>
        <begin position="1217"/>
        <end position="1237"/>
    </location>
</feature>
<feature type="region of interest" description="Disordered" evidence="9">
    <location>
        <begin position="1640"/>
        <end position="1667"/>
    </location>
</feature>
<feature type="coiled-coil region" evidence="8">
    <location>
        <begin position="1738"/>
        <end position="1833"/>
    </location>
</feature>
<gene>
    <name evidence="10" type="primary">Dgri\GH16866</name>
    <name evidence="10" type="ORF">Dgri_GH16866</name>
</gene>
<evidence type="ECO:0000256" key="6">
    <source>
        <dbReference type="ARBA" id="ARBA00023212"/>
    </source>
</evidence>
<feature type="compositionally biased region" description="Low complexity" evidence="9">
    <location>
        <begin position="1657"/>
        <end position="1666"/>
    </location>
</feature>
<dbReference type="STRING" id="7222.B4IXA8"/>
<feature type="compositionally biased region" description="Polar residues" evidence="9">
    <location>
        <begin position="1142"/>
        <end position="1163"/>
    </location>
</feature>
<reference evidence="10 11" key="1">
    <citation type="journal article" date="2007" name="Nature">
        <title>Evolution of genes and genomes on the Drosophila phylogeny.</title>
        <authorList>
            <consortium name="Drosophila 12 Genomes Consortium"/>
            <person name="Clark A.G."/>
            <person name="Eisen M.B."/>
            <person name="Smith D.R."/>
            <person name="Bergman C.M."/>
            <person name="Oliver B."/>
            <person name="Markow T.A."/>
            <person name="Kaufman T.C."/>
            <person name="Kellis M."/>
            <person name="Gelbart W."/>
            <person name="Iyer V.N."/>
            <person name="Pollard D.A."/>
            <person name="Sackton T.B."/>
            <person name="Larracuente A.M."/>
            <person name="Singh N.D."/>
            <person name="Abad J.P."/>
            <person name="Abt D.N."/>
            <person name="Adryan B."/>
            <person name="Aguade M."/>
            <person name="Akashi H."/>
            <person name="Anderson W.W."/>
            <person name="Aquadro C.F."/>
            <person name="Ardell D.H."/>
            <person name="Arguello R."/>
            <person name="Artieri C.G."/>
            <person name="Barbash D.A."/>
            <person name="Barker D."/>
            <person name="Barsanti P."/>
            <person name="Batterham P."/>
            <person name="Batzoglou S."/>
            <person name="Begun D."/>
            <person name="Bhutkar A."/>
            <person name="Blanco E."/>
            <person name="Bosak S.A."/>
            <person name="Bradley R.K."/>
            <person name="Brand A.D."/>
            <person name="Brent M.R."/>
            <person name="Brooks A.N."/>
            <person name="Brown R.H."/>
            <person name="Butlin R.K."/>
            <person name="Caggese C."/>
            <person name="Calvi B.R."/>
            <person name="Bernardo de Carvalho A."/>
            <person name="Caspi A."/>
            <person name="Castrezana S."/>
            <person name="Celniker S.E."/>
            <person name="Chang J.L."/>
            <person name="Chapple C."/>
            <person name="Chatterji S."/>
            <person name="Chinwalla A."/>
            <person name="Civetta A."/>
            <person name="Clifton S.W."/>
            <person name="Comeron J.M."/>
            <person name="Costello J.C."/>
            <person name="Coyne J.A."/>
            <person name="Daub J."/>
            <person name="David R.G."/>
            <person name="Delcher A.L."/>
            <person name="Delehaunty K."/>
            <person name="Do C.B."/>
            <person name="Ebling H."/>
            <person name="Edwards K."/>
            <person name="Eickbush T."/>
            <person name="Evans J.D."/>
            <person name="Filipski A."/>
            <person name="Findeiss S."/>
            <person name="Freyhult E."/>
            <person name="Fulton L."/>
            <person name="Fulton R."/>
            <person name="Garcia A.C."/>
            <person name="Gardiner A."/>
            <person name="Garfield D.A."/>
            <person name="Garvin B.E."/>
            <person name="Gibson G."/>
            <person name="Gilbert D."/>
            <person name="Gnerre S."/>
            <person name="Godfrey J."/>
            <person name="Good R."/>
            <person name="Gotea V."/>
            <person name="Gravely B."/>
            <person name="Greenberg A.J."/>
            <person name="Griffiths-Jones S."/>
            <person name="Gross S."/>
            <person name="Guigo R."/>
            <person name="Gustafson E.A."/>
            <person name="Haerty W."/>
            <person name="Hahn M.W."/>
            <person name="Halligan D.L."/>
            <person name="Halpern A.L."/>
            <person name="Halter G.M."/>
            <person name="Han M.V."/>
            <person name="Heger A."/>
            <person name="Hillier L."/>
            <person name="Hinrichs A.S."/>
            <person name="Holmes I."/>
            <person name="Hoskins R.A."/>
            <person name="Hubisz M.J."/>
            <person name="Hultmark D."/>
            <person name="Huntley M.A."/>
            <person name="Jaffe D.B."/>
            <person name="Jagadeeshan S."/>
            <person name="Jeck W.R."/>
            <person name="Johnson J."/>
            <person name="Jones C.D."/>
            <person name="Jordan W.C."/>
            <person name="Karpen G.H."/>
            <person name="Kataoka E."/>
            <person name="Keightley P.D."/>
            <person name="Kheradpour P."/>
            <person name="Kirkness E.F."/>
            <person name="Koerich L.B."/>
            <person name="Kristiansen K."/>
            <person name="Kudrna D."/>
            <person name="Kulathinal R.J."/>
            <person name="Kumar S."/>
            <person name="Kwok R."/>
            <person name="Lander E."/>
            <person name="Langley C.H."/>
            <person name="Lapoint R."/>
            <person name="Lazzaro B.P."/>
            <person name="Lee S.J."/>
            <person name="Levesque L."/>
            <person name="Li R."/>
            <person name="Lin C.F."/>
            <person name="Lin M.F."/>
            <person name="Lindblad-Toh K."/>
            <person name="Llopart A."/>
            <person name="Long M."/>
            <person name="Low L."/>
            <person name="Lozovsky E."/>
            <person name="Lu J."/>
            <person name="Luo M."/>
            <person name="Machado C.A."/>
            <person name="Makalowski W."/>
            <person name="Marzo M."/>
            <person name="Matsuda M."/>
            <person name="Matzkin L."/>
            <person name="McAllister B."/>
            <person name="McBride C.S."/>
            <person name="McKernan B."/>
            <person name="McKernan K."/>
            <person name="Mendez-Lago M."/>
            <person name="Minx P."/>
            <person name="Mollenhauer M.U."/>
            <person name="Montooth K."/>
            <person name="Mount S.M."/>
            <person name="Mu X."/>
            <person name="Myers E."/>
            <person name="Negre B."/>
            <person name="Newfeld S."/>
            <person name="Nielsen R."/>
            <person name="Noor M.A."/>
            <person name="O'Grady P."/>
            <person name="Pachter L."/>
            <person name="Papaceit M."/>
            <person name="Parisi M.J."/>
            <person name="Parisi M."/>
            <person name="Parts L."/>
            <person name="Pedersen J.S."/>
            <person name="Pesole G."/>
            <person name="Phillippy A.M."/>
            <person name="Ponting C.P."/>
            <person name="Pop M."/>
            <person name="Porcelli D."/>
            <person name="Powell J.R."/>
            <person name="Prohaska S."/>
            <person name="Pruitt K."/>
            <person name="Puig M."/>
            <person name="Quesneville H."/>
            <person name="Ram K.R."/>
            <person name="Rand D."/>
            <person name="Rasmussen M.D."/>
            <person name="Reed L.K."/>
            <person name="Reenan R."/>
            <person name="Reily A."/>
            <person name="Remington K.A."/>
            <person name="Rieger T.T."/>
            <person name="Ritchie M.G."/>
            <person name="Robin C."/>
            <person name="Rogers Y.H."/>
            <person name="Rohde C."/>
            <person name="Rozas J."/>
            <person name="Rubenfield M.J."/>
            <person name="Ruiz A."/>
            <person name="Russo S."/>
            <person name="Salzberg S.L."/>
            <person name="Sanchez-Gracia A."/>
            <person name="Saranga D.J."/>
            <person name="Sato H."/>
            <person name="Schaeffer S.W."/>
            <person name="Schatz M.C."/>
            <person name="Schlenke T."/>
            <person name="Schwartz R."/>
            <person name="Segarra C."/>
            <person name="Singh R.S."/>
            <person name="Sirot L."/>
            <person name="Sirota M."/>
            <person name="Sisneros N.B."/>
            <person name="Smith C.D."/>
            <person name="Smith T.F."/>
            <person name="Spieth J."/>
            <person name="Stage D.E."/>
            <person name="Stark A."/>
            <person name="Stephan W."/>
            <person name="Strausberg R.L."/>
            <person name="Strempel S."/>
            <person name="Sturgill D."/>
            <person name="Sutton G."/>
            <person name="Sutton G.G."/>
            <person name="Tao W."/>
            <person name="Teichmann S."/>
            <person name="Tobari Y.N."/>
            <person name="Tomimura Y."/>
            <person name="Tsolas J.M."/>
            <person name="Valente V.L."/>
            <person name="Venter E."/>
            <person name="Venter J.C."/>
            <person name="Vicario S."/>
            <person name="Vieira F.G."/>
            <person name="Vilella A.J."/>
            <person name="Villasante A."/>
            <person name="Walenz B."/>
            <person name="Wang J."/>
            <person name="Wasserman M."/>
            <person name="Watts T."/>
            <person name="Wilson D."/>
            <person name="Wilson R.K."/>
            <person name="Wing R.A."/>
            <person name="Wolfner M.F."/>
            <person name="Wong A."/>
            <person name="Wong G.K."/>
            <person name="Wu C.I."/>
            <person name="Wu G."/>
            <person name="Yamamoto D."/>
            <person name="Yang H.P."/>
            <person name="Yang S.P."/>
            <person name="Yorke J.A."/>
            <person name="Yoshida K."/>
            <person name="Zdobnov E."/>
            <person name="Zhang P."/>
            <person name="Zhang Y."/>
            <person name="Zimin A.V."/>
            <person name="Baldwin J."/>
            <person name="Abdouelleil A."/>
            <person name="Abdulkadir J."/>
            <person name="Abebe A."/>
            <person name="Abera B."/>
            <person name="Abreu J."/>
            <person name="Acer S.C."/>
            <person name="Aftuck L."/>
            <person name="Alexander A."/>
            <person name="An P."/>
            <person name="Anderson E."/>
            <person name="Anderson S."/>
            <person name="Arachi H."/>
            <person name="Azer M."/>
            <person name="Bachantsang P."/>
            <person name="Barry A."/>
            <person name="Bayul T."/>
            <person name="Berlin A."/>
            <person name="Bessette D."/>
            <person name="Bloom T."/>
            <person name="Blye J."/>
            <person name="Boguslavskiy L."/>
            <person name="Bonnet C."/>
            <person name="Boukhgalter B."/>
            <person name="Bourzgui I."/>
            <person name="Brown A."/>
            <person name="Cahill P."/>
            <person name="Channer S."/>
            <person name="Cheshatsang Y."/>
            <person name="Chuda L."/>
            <person name="Citroen M."/>
            <person name="Collymore A."/>
            <person name="Cooke P."/>
            <person name="Costello M."/>
            <person name="D'Aco K."/>
            <person name="Daza R."/>
            <person name="De Haan G."/>
            <person name="DeGray S."/>
            <person name="DeMaso C."/>
            <person name="Dhargay N."/>
            <person name="Dooley K."/>
            <person name="Dooley E."/>
            <person name="Doricent M."/>
            <person name="Dorje P."/>
            <person name="Dorjee K."/>
            <person name="Dupes A."/>
            <person name="Elong R."/>
            <person name="Falk J."/>
            <person name="Farina A."/>
            <person name="Faro S."/>
            <person name="Ferguson D."/>
            <person name="Fisher S."/>
            <person name="Foley C.D."/>
            <person name="Franke A."/>
            <person name="Friedrich D."/>
            <person name="Gadbois L."/>
            <person name="Gearin G."/>
            <person name="Gearin C.R."/>
            <person name="Giannoukos G."/>
            <person name="Goode T."/>
            <person name="Graham J."/>
            <person name="Grandbois E."/>
            <person name="Grewal S."/>
            <person name="Gyaltsen K."/>
            <person name="Hafez N."/>
            <person name="Hagos B."/>
            <person name="Hall J."/>
            <person name="Henson C."/>
            <person name="Hollinger A."/>
            <person name="Honan T."/>
            <person name="Huard M.D."/>
            <person name="Hughes L."/>
            <person name="Hurhula B."/>
            <person name="Husby M.E."/>
            <person name="Kamat A."/>
            <person name="Kanga B."/>
            <person name="Kashin S."/>
            <person name="Khazanovich D."/>
            <person name="Kisner P."/>
            <person name="Lance K."/>
            <person name="Lara M."/>
            <person name="Lee W."/>
            <person name="Lennon N."/>
            <person name="Letendre F."/>
            <person name="LeVine R."/>
            <person name="Lipovsky A."/>
            <person name="Liu X."/>
            <person name="Liu J."/>
            <person name="Liu S."/>
            <person name="Lokyitsang T."/>
            <person name="Lokyitsang Y."/>
            <person name="Lubonja R."/>
            <person name="Lui A."/>
            <person name="MacDonald P."/>
            <person name="Magnisalis V."/>
            <person name="Maru K."/>
            <person name="Matthews C."/>
            <person name="McCusker W."/>
            <person name="McDonough S."/>
            <person name="Mehta T."/>
            <person name="Meldrim J."/>
            <person name="Meneus L."/>
            <person name="Mihai O."/>
            <person name="Mihalev A."/>
            <person name="Mihova T."/>
            <person name="Mittelman R."/>
            <person name="Mlenga V."/>
            <person name="Montmayeur A."/>
            <person name="Mulrain L."/>
            <person name="Navidi A."/>
            <person name="Naylor J."/>
            <person name="Negash T."/>
            <person name="Nguyen T."/>
            <person name="Nguyen N."/>
            <person name="Nicol R."/>
            <person name="Norbu C."/>
            <person name="Norbu N."/>
            <person name="Novod N."/>
            <person name="O'Neill B."/>
            <person name="Osman S."/>
            <person name="Markiewicz E."/>
            <person name="Oyono O.L."/>
            <person name="Patti C."/>
            <person name="Phunkhang P."/>
            <person name="Pierre F."/>
            <person name="Priest M."/>
            <person name="Raghuraman S."/>
            <person name="Rege F."/>
            <person name="Reyes R."/>
            <person name="Rise C."/>
            <person name="Rogov P."/>
            <person name="Ross K."/>
            <person name="Ryan E."/>
            <person name="Settipalli S."/>
            <person name="Shea T."/>
            <person name="Sherpa N."/>
            <person name="Shi L."/>
            <person name="Shih D."/>
            <person name="Sparrow T."/>
            <person name="Spaulding J."/>
            <person name="Stalker J."/>
            <person name="Stange-Thomann N."/>
            <person name="Stavropoulos S."/>
            <person name="Stone C."/>
            <person name="Strader C."/>
            <person name="Tesfaye S."/>
            <person name="Thomson T."/>
            <person name="Thoulutsang Y."/>
            <person name="Thoulutsang D."/>
            <person name="Topham K."/>
            <person name="Topping I."/>
            <person name="Tsamla T."/>
            <person name="Vassiliev H."/>
            <person name="Vo A."/>
            <person name="Wangchuk T."/>
            <person name="Wangdi T."/>
            <person name="Weiand M."/>
            <person name="Wilkinson J."/>
            <person name="Wilson A."/>
            <person name="Yadav S."/>
            <person name="Young G."/>
            <person name="Yu Q."/>
            <person name="Zembek L."/>
            <person name="Zhong D."/>
            <person name="Zimmer A."/>
            <person name="Zwirko Z."/>
            <person name="Jaffe D.B."/>
            <person name="Alvarez P."/>
            <person name="Brockman W."/>
            <person name="Butler J."/>
            <person name="Chin C."/>
            <person name="Gnerre S."/>
            <person name="Grabherr M."/>
            <person name="Kleber M."/>
            <person name="Mauceli E."/>
            <person name="MacCallum I."/>
        </authorList>
    </citation>
    <scope>NUCLEOTIDE SEQUENCE [LARGE SCALE GENOMIC DNA]</scope>
    <source>
        <strain evidence="11">Tucson 15287-2541.00</strain>
    </source>
</reference>
<feature type="coiled-coil region" evidence="8">
    <location>
        <begin position="862"/>
        <end position="972"/>
    </location>
</feature>
<feature type="compositionally biased region" description="Polar residues" evidence="9">
    <location>
        <begin position="624"/>
        <end position="637"/>
    </location>
</feature>
<feature type="region of interest" description="Disordered" evidence="9">
    <location>
        <begin position="624"/>
        <end position="645"/>
    </location>
</feature>
<evidence type="ECO:0000256" key="5">
    <source>
        <dbReference type="ARBA" id="ARBA00023054"/>
    </source>
</evidence>
<dbReference type="GO" id="GO:0034451">
    <property type="term" value="C:centriolar satellite"/>
    <property type="evidence" value="ECO:0007669"/>
    <property type="project" value="TreeGrafter"/>
</dbReference>
<dbReference type="eggNOG" id="ENOG502QPTZ">
    <property type="taxonomic scope" value="Eukaryota"/>
</dbReference>
<dbReference type="GO" id="GO:0097711">
    <property type="term" value="P:ciliary basal body-plasma membrane docking"/>
    <property type="evidence" value="ECO:0007669"/>
    <property type="project" value="TreeGrafter"/>
</dbReference>
<feature type="compositionally biased region" description="Gly residues" evidence="9">
    <location>
        <begin position="1642"/>
        <end position="1656"/>
    </location>
</feature>
<dbReference type="GO" id="GO:1905515">
    <property type="term" value="P:non-motile cilium assembly"/>
    <property type="evidence" value="ECO:0007669"/>
    <property type="project" value="TreeGrafter"/>
</dbReference>
<feature type="compositionally biased region" description="Polar residues" evidence="9">
    <location>
        <begin position="1695"/>
        <end position="1723"/>
    </location>
</feature>
<dbReference type="OrthoDB" id="6351660at2759"/>
<keyword evidence="5 8" id="KW-0175">Coiled coil</keyword>
<evidence type="ECO:0000256" key="2">
    <source>
        <dbReference type="ARBA" id="ARBA00004300"/>
    </source>
</evidence>
<feature type="compositionally biased region" description="Basic and acidic residues" evidence="9">
    <location>
        <begin position="119"/>
        <end position="132"/>
    </location>
</feature>
<dbReference type="GO" id="GO:1905349">
    <property type="term" value="P:ciliary transition zone assembly"/>
    <property type="evidence" value="ECO:0007669"/>
    <property type="project" value="TreeGrafter"/>
</dbReference>
<feature type="region of interest" description="Disordered" evidence="9">
    <location>
        <begin position="1132"/>
        <end position="1163"/>
    </location>
</feature>
<keyword evidence="4" id="KW-0970">Cilium biogenesis/degradation</keyword>
<keyword evidence="3" id="KW-0963">Cytoplasm</keyword>
<name>B4IXA8_DROGR</name>
<protein>
    <submittedName>
        <fullName evidence="10">GH16866</fullName>
    </submittedName>
</protein>
<dbReference type="PANTHER" id="PTHR18879">
    <property type="entry name" value="CENTROSOMAL PROTEIN OF 290 KDA"/>
    <property type="match status" value="1"/>
</dbReference>
<evidence type="ECO:0000256" key="9">
    <source>
        <dbReference type="SAM" id="MobiDB-lite"/>
    </source>
</evidence>
<evidence type="ECO:0000256" key="3">
    <source>
        <dbReference type="ARBA" id="ARBA00022490"/>
    </source>
</evidence>
<proteinExistence type="predicted"/>
<evidence type="ECO:0000313" key="10">
    <source>
        <dbReference type="EMBL" id="EDV97440.1"/>
    </source>
</evidence>
<feature type="compositionally biased region" description="Polar residues" evidence="9">
    <location>
        <begin position="1219"/>
        <end position="1232"/>
    </location>
</feature>
<evidence type="ECO:0000256" key="7">
    <source>
        <dbReference type="ARBA" id="ARBA00023273"/>
    </source>
</evidence>
<feature type="coiled-coil region" evidence="8">
    <location>
        <begin position="769"/>
        <end position="817"/>
    </location>
</feature>
<dbReference type="EMBL" id="CH916366">
    <property type="protein sequence ID" value="EDV97440.1"/>
    <property type="molecule type" value="Genomic_DNA"/>
</dbReference>
<dbReference type="InParanoid" id="B4IXA8"/>
<dbReference type="InterPro" id="IPR026201">
    <property type="entry name" value="Cep290"/>
</dbReference>
<feature type="region of interest" description="Disordered" evidence="9">
    <location>
        <begin position="107"/>
        <end position="132"/>
    </location>
</feature>
<evidence type="ECO:0000313" key="11">
    <source>
        <dbReference type="Proteomes" id="UP000001070"/>
    </source>
</evidence>
<organism evidence="11">
    <name type="scientific">Drosophila grimshawi</name>
    <name type="common">Hawaiian fruit fly</name>
    <name type="synonym">Idiomyia grimshawi</name>
    <dbReference type="NCBI Taxonomy" id="7222"/>
    <lineage>
        <taxon>Eukaryota</taxon>
        <taxon>Metazoa</taxon>
        <taxon>Ecdysozoa</taxon>
        <taxon>Arthropoda</taxon>
        <taxon>Hexapoda</taxon>
        <taxon>Insecta</taxon>
        <taxon>Pterygota</taxon>
        <taxon>Neoptera</taxon>
        <taxon>Endopterygota</taxon>
        <taxon>Diptera</taxon>
        <taxon>Brachycera</taxon>
        <taxon>Muscomorpha</taxon>
        <taxon>Ephydroidea</taxon>
        <taxon>Drosophilidae</taxon>
        <taxon>Drosophila</taxon>
        <taxon>Hawaiian Drosophila</taxon>
    </lineage>
</organism>
<dbReference type="PhylomeDB" id="B4IXA8"/>
<sequence length="1984" mass="227126">MDIPDTVSVRKFHEFSSRQKHELYETLLELADTLEELPKRSLRKTLELTLAVLEYKGQVAQRFEQSGERRLQDENEKLKRMVQKLEDERDGLKHKIKELGEEIKQQQLQLRQAAQQAEASDKDSSDPLSELDKQEQMLHSIDTKNKHIKRLLREIETLQNQNIAQSKTIVTHEQELHEIKSKLLEITKELTKFEQERKSLKQREQQQCLEVSRLEGNVTFLEDEREKQDQEMRQFLEKYEVQVLDWQKLLDQKDKELALMSKRAEFLSAGQHTLLSSTSSSNPSPLNEEQTKLRHLLELREKRIEALEAKLQSMSDEMVNSTKVMNQLCVQHESTQNSQQPRACCQLIEERLRSSDARVQQLSELLDSAEQDNVLKAKQALHALNALESYKRGEDGLVPALRRCSGLEQKLAEREKQLRRHTQELNAMHEVVQENAVLRSRLNIPDDVVVLSKQVRAKQRNKDKQIERLVLKLRTSEELRLQLKLDKTELRRKLLQLQNSQPTQLDESLHQPSEIGEVPSTAPLENSPRRGQGDGAASSELQTKYEDVLAENETLRMGMYEILEKLREYDATSEHITIDSELLRRLIEALPAGTAMPQNLHGQLLELKAREEALCQLLQQNASESETGELSSVQSMRDVSEMPEEQSDILAIDSATRPTTPNELVEGLQLPVIAELAVEQLRPGSAELAELTILRKHYEELRLHMSADGNELVRCNQELHGQTIGLEKQLQEQSSSYKYMRSDYDQLLTELKRQELRYIEDTSALSRQLEQHKSQLADKCEQLATIQRTHPCTAEERQQLEQRNTQLSMQLAQATEQLLRELKLTDICADYGIIGENYQLAYVTAEEFERQRQELTTWRGQQSELQRKNKQLEGLLQVANGQIQSQQKLLNEITDNHINLRHLVADLQSSSNDKLMLAKMQRDLDAAKAETVRLEVERKRLQQHVDIVEAQLQAAERLAAQAQQDFQQERSSSDIKQRFLQRSLFTLKEKYAKFTPLIFLNNFVFAYQKFNRRVQEHQELEHSDVKSDLVEQVLQAVQGKLSPNEENSQQLIKLIKSETQIRLLEQRCESLQAKQLQLQQELTELRVQHATESEHWQMIGALFEDQPSRGSSKEAAGVDVATNTEAAVPVPAMRRTAPLIDKQSSPIGSPSRRLSGQDEATQTEQAAVQLLETAVQTNGSKVQQHQEVQTAQDLSQADQELQQLRSELQAANKRLEELGTQQRETGKASSESDSQRGGVVEQTILSFHTLLLEKDQSIQKYVDLLQTEREQSQELVTKHTAEIETLKATINNLNFNIKTKDLEILELKAKLEETKPTGGITVDTSTNELSDERIEEMFEHDRSPLQQEQEELDEDSVEAVAVDEEAAGEQEKQDTEELKELPTLHKQIKELKDKLSYCEQNLITREEEIDILKEKLKLCQDREKCMESTGNPELEQLRVFLEEKDKHIRDLMDTLKNFHDDQQRYINDTSNYSADQIAKLAADLNRTEATNKIYHTQMEALRRQVANVTQREKQARDLSQSLRQQLLKRPVVSIKTELNARVKNENLQKRIHQLELDLEDSRAQLQRQQTLLEAKRTRSANEVGLWEKQKRFQQQAEKFKARLEESELALEKTRTLLQAARTTIARLEKDKQLLESKLGRAGAAGGGRGGGGGEAGSGSSTTAAAGHQSHHSSLKCCRVPSCPNLQHVGGPKFTPSPSESPETYTTGPSSECSSPAHNQSQPTGDHLSFYEQGHSELIDALKARIEMQQRKIIAMELEGRGSNALTTELEKLQERCQAVEAQNIRLEARNLQLQLDTDLLRQSDSSDRLKKRIKHLEDYIIALKEEMARTELRRELCKCSGLKVNTHQGQSAEHTILSLRNLVEKLRSENKFLKDGRHSTESRSSADSIPIPAELARLQQLHGDALNKIAALQQELKQRSGGGKDEELKYIKEQLSKKTQLLQKAKVLLTRAAAKEKVLREQLAVWKRKCSELQNVPVIDEISE</sequence>
<feature type="region of interest" description="Disordered" evidence="9">
    <location>
        <begin position="499"/>
        <end position="544"/>
    </location>
</feature>
<evidence type="ECO:0000256" key="8">
    <source>
        <dbReference type="SAM" id="Coils"/>
    </source>
</evidence>
<dbReference type="HOGENOM" id="CLU_235006_0_0_1"/>
<feature type="coiled-coil region" evidence="8">
    <location>
        <begin position="297"/>
        <end position="324"/>
    </location>
</feature>
<feature type="coiled-coil region" evidence="8">
    <location>
        <begin position="404"/>
        <end position="431"/>
    </location>
</feature>
<dbReference type="GO" id="GO:0035869">
    <property type="term" value="C:ciliary transition zone"/>
    <property type="evidence" value="ECO:0007669"/>
    <property type="project" value="TreeGrafter"/>
</dbReference>
<evidence type="ECO:0000256" key="1">
    <source>
        <dbReference type="ARBA" id="ARBA00004120"/>
    </source>
</evidence>
<dbReference type="KEGG" id="dgr:6558903"/>
<feature type="coiled-coil region" evidence="8">
    <location>
        <begin position="1054"/>
        <end position="1088"/>
    </location>
</feature>
<evidence type="ECO:0000256" key="4">
    <source>
        <dbReference type="ARBA" id="ARBA00022794"/>
    </source>
</evidence>
<keyword evidence="11" id="KW-1185">Reference proteome</keyword>
<dbReference type="FunCoup" id="B4IXA8">
    <property type="interactions" value="61"/>
</dbReference>
<dbReference type="PANTHER" id="PTHR18879:SF20">
    <property type="entry name" value="CENTROSOMAL PROTEIN OF 290 KDA"/>
    <property type="match status" value="1"/>
</dbReference>
<feature type="compositionally biased region" description="Low complexity" evidence="9">
    <location>
        <begin position="107"/>
        <end position="117"/>
    </location>
</feature>
<dbReference type="Proteomes" id="UP000001070">
    <property type="component" value="Unassembled WGS sequence"/>
</dbReference>
<accession>B4IXA8</accession>
<comment type="subcellular location">
    <subcellularLocation>
        <location evidence="1">Cytoplasm</location>
        <location evidence="1">Cytoskeleton</location>
        <location evidence="1">Cilium basal body</location>
    </subcellularLocation>
    <subcellularLocation>
        <location evidence="2">Cytoplasm</location>
        <location evidence="2">Cytoskeleton</location>
        <location evidence="2">Microtubule organizing center</location>
        <location evidence="2">Centrosome</location>
    </subcellularLocation>
</comment>
<feature type="region of interest" description="Disordered" evidence="9">
    <location>
        <begin position="1688"/>
        <end position="1727"/>
    </location>
</feature>